<evidence type="ECO:0008006" key="4">
    <source>
        <dbReference type="Google" id="ProtNLM"/>
    </source>
</evidence>
<evidence type="ECO:0000256" key="1">
    <source>
        <dbReference type="SAM" id="Phobius"/>
    </source>
</evidence>
<name>A0A7I7YRZ2_9MYCO</name>
<dbReference type="RefSeq" id="WP_139825731.1">
    <property type="nucleotide sequence ID" value="NZ_AP022614.1"/>
</dbReference>
<gene>
    <name evidence="2" type="ORF">MPRM_10140</name>
</gene>
<keyword evidence="3" id="KW-1185">Reference proteome</keyword>
<keyword evidence="1" id="KW-0472">Membrane</keyword>
<dbReference type="OrthoDB" id="4554237at2"/>
<reference evidence="2 3" key="1">
    <citation type="journal article" date="2019" name="Emerg. Microbes Infect.">
        <title>Comprehensive subspecies identification of 175 nontuberculous mycobacteria species based on 7547 genomic profiles.</title>
        <authorList>
            <person name="Matsumoto Y."/>
            <person name="Kinjo T."/>
            <person name="Motooka D."/>
            <person name="Nabeya D."/>
            <person name="Jung N."/>
            <person name="Uechi K."/>
            <person name="Horii T."/>
            <person name="Iida T."/>
            <person name="Fujita J."/>
            <person name="Nakamura S."/>
        </authorList>
    </citation>
    <scope>NUCLEOTIDE SEQUENCE [LARGE SCALE GENOMIC DNA]</scope>
    <source>
        <strain evidence="2 3">JCM 14742</strain>
    </source>
</reference>
<accession>A0A7I7YRZ2</accession>
<feature type="transmembrane region" description="Helical" evidence="1">
    <location>
        <begin position="101"/>
        <end position="124"/>
    </location>
</feature>
<dbReference type="AlphaFoldDB" id="A0A7I7YRZ2"/>
<organism evidence="2 3">
    <name type="scientific">Mycobacterium parmense</name>
    <dbReference type="NCBI Taxonomy" id="185642"/>
    <lineage>
        <taxon>Bacteria</taxon>
        <taxon>Bacillati</taxon>
        <taxon>Actinomycetota</taxon>
        <taxon>Actinomycetes</taxon>
        <taxon>Mycobacteriales</taxon>
        <taxon>Mycobacteriaceae</taxon>
        <taxon>Mycobacterium</taxon>
        <taxon>Mycobacterium simiae complex</taxon>
    </lineage>
</organism>
<feature type="transmembrane region" description="Helical" evidence="1">
    <location>
        <begin position="33"/>
        <end position="52"/>
    </location>
</feature>
<protein>
    <recommendedName>
        <fullName evidence="4">DoxX family protein</fullName>
    </recommendedName>
</protein>
<keyword evidence="1" id="KW-0812">Transmembrane</keyword>
<evidence type="ECO:0000313" key="3">
    <source>
        <dbReference type="Proteomes" id="UP000467105"/>
    </source>
</evidence>
<dbReference type="EMBL" id="AP022614">
    <property type="protein sequence ID" value="BBZ43733.1"/>
    <property type="molecule type" value="Genomic_DNA"/>
</dbReference>
<keyword evidence="1" id="KW-1133">Transmembrane helix</keyword>
<feature type="transmembrane region" description="Helical" evidence="1">
    <location>
        <begin position="59"/>
        <end position="81"/>
    </location>
</feature>
<dbReference type="Proteomes" id="UP000467105">
    <property type="component" value="Chromosome"/>
</dbReference>
<proteinExistence type="predicted"/>
<evidence type="ECO:0000313" key="2">
    <source>
        <dbReference type="EMBL" id="BBZ43733.1"/>
    </source>
</evidence>
<sequence>MLRLTAAVFVTVYFVHGVDHLRRGLDFEPLPIIAIGTVQTLLVVFAVVLVATRSRWAPLAAVVVGSVNAAGFILQHVLPAWFGPLSDSFIDAPPDRHVSAFSWVVVLLDILSAVVFATAGGLALRVRKSF</sequence>